<evidence type="ECO:0008006" key="4">
    <source>
        <dbReference type="Google" id="ProtNLM"/>
    </source>
</evidence>
<name>A0ABX9IRI2_9FLAO</name>
<evidence type="ECO:0000256" key="1">
    <source>
        <dbReference type="SAM" id="Phobius"/>
    </source>
</evidence>
<comment type="caution">
    <text evidence="2">The sequence shown here is derived from an EMBL/GenBank/DDBJ whole genome shotgun (WGS) entry which is preliminary data.</text>
</comment>
<keyword evidence="1" id="KW-0472">Membrane</keyword>
<keyword evidence="1" id="KW-1133">Transmembrane helix</keyword>
<evidence type="ECO:0000313" key="2">
    <source>
        <dbReference type="EMBL" id="REC78845.1"/>
    </source>
</evidence>
<dbReference type="EMBL" id="QNUF01000001">
    <property type="protein sequence ID" value="REC78845.1"/>
    <property type="molecule type" value="Genomic_DNA"/>
</dbReference>
<proteinExistence type="predicted"/>
<accession>A0ABX9IRI2</accession>
<feature type="transmembrane region" description="Helical" evidence="1">
    <location>
        <begin position="20"/>
        <end position="42"/>
    </location>
</feature>
<keyword evidence="3" id="KW-1185">Reference proteome</keyword>
<keyword evidence="1" id="KW-0812">Transmembrane</keyword>
<protein>
    <recommendedName>
        <fullName evidence="4">DUF2975 domain-containing protein</fullName>
    </recommendedName>
</protein>
<sequence length="197" mass="22833">MNTMKLIGEKSISTILSKILLIGCMGQLLYLGYLIFGFIVAYTNLHQETLFFSDIFKTGNFNNEVDNTVSNALAFQFSIPFSEAVIKGNFTFSTFTSILFFLGFYSLFTFYLFRIFKGMSTDIIFNKETIRYLRKFAFLNIIFIPIYSIVLYFIDQSVYSIDPMFILLHLATGIIIIFIIEFFKKGYELQTQTDLTI</sequence>
<feature type="transmembrane region" description="Helical" evidence="1">
    <location>
        <begin position="90"/>
        <end position="116"/>
    </location>
</feature>
<feature type="transmembrane region" description="Helical" evidence="1">
    <location>
        <begin position="166"/>
        <end position="183"/>
    </location>
</feature>
<reference evidence="2 3" key="1">
    <citation type="journal article" date="2010" name="Syst. Appl. Microbiol.">
        <title>Four new species of Chryseobacterium from the rhizosphere of coastal sand dune plants, Chryseobacterium elymi sp. nov., Chryseobacterium hagamense sp. nov., Chryseobacterium lathyri sp. nov. and Chryseobacterium rhizosphaerae sp. nov.</title>
        <authorList>
            <person name="Cho S.H."/>
            <person name="Lee K.S."/>
            <person name="Shin D.S."/>
            <person name="Han J.H."/>
            <person name="Park K.S."/>
            <person name="Lee C.H."/>
            <person name="Park K.H."/>
            <person name="Kim S.B."/>
        </authorList>
    </citation>
    <scope>NUCLEOTIDE SEQUENCE [LARGE SCALE GENOMIC DNA]</scope>
    <source>
        <strain evidence="2 3">KCTC 22548</strain>
    </source>
</reference>
<feature type="transmembrane region" description="Helical" evidence="1">
    <location>
        <begin position="136"/>
        <end position="154"/>
    </location>
</feature>
<dbReference type="Proteomes" id="UP000256491">
    <property type="component" value="Unassembled WGS sequence"/>
</dbReference>
<gene>
    <name evidence="2" type="ORF">DRF57_00755</name>
</gene>
<evidence type="ECO:0000313" key="3">
    <source>
        <dbReference type="Proteomes" id="UP000256491"/>
    </source>
</evidence>
<organism evidence="2 3">
    <name type="scientific">Chryseobacterium rhizosphaerae</name>
    <dbReference type="NCBI Taxonomy" id="395937"/>
    <lineage>
        <taxon>Bacteria</taxon>
        <taxon>Pseudomonadati</taxon>
        <taxon>Bacteroidota</taxon>
        <taxon>Flavobacteriia</taxon>
        <taxon>Flavobacteriales</taxon>
        <taxon>Weeksellaceae</taxon>
        <taxon>Chryseobacterium group</taxon>
        <taxon>Chryseobacterium</taxon>
    </lineage>
</organism>